<sequence>MIRLLVVLGLVASVTPLFGTKPKPWKQDISYKFDVFDGFHFLPRNITLAEKEDYIQIENPHTTTGFGKLTHWIKRGQWCYLVSLFYDENEQIAGIQINQPVQYVNSHFDLTAQGFKIWNHLDVDYAYYSLFWVSEDEQTRVKSYDPEKVIRDEYLTVSGYNGDLDKIPTDSRKLESIWKEQACIPMMGRHYYYNMTQSQTCDTPFYPWFPLSDVRTNQIIGLGAMYIGESGCKMEAPSTSAVKMIVPTGPQCLYDLVDKYHASTLHVYFVDLLSHAARQKCEAYKYECLLRTDVLLLPFDTASPTVMFRTLIFFGLVACATPIFGASDAKPWNENMAYKFDILNGFHFLPLTLVAAKNQGYELVQGPKHPGYSQLNGMWVKKDQECLLIGLYYDVSGRIAAVQINQEANKVNGYYDATRQGFKTWTYNSVNYLYITIYLVGEDGQNNSASYDSTKVLRDEYLRVTGLNGTLDKIATNPTKIDSVWTEQACIIMMGKHYYYKMTPTLSCDSAFYPWFPLYDMKTNQMIGVGFMALGQSKCNLEKPDVSAVKMIVPTAPQCLYDLVEKIGVSTLHIYFVDRPRFISC</sequence>
<accession>A0ACC2QBV6</accession>
<comment type="caution">
    <text evidence="1">The sequence shown here is derived from an EMBL/GenBank/DDBJ whole genome shotgun (WGS) entry which is preliminary data.</text>
</comment>
<keyword evidence="2" id="KW-1185">Reference proteome</keyword>
<dbReference type="Proteomes" id="UP001231649">
    <property type="component" value="Chromosome 20"/>
</dbReference>
<reference evidence="1" key="1">
    <citation type="submission" date="2023-03" db="EMBL/GenBank/DDBJ databases">
        <title>Chromosome-level genomes of two armyworms, Mythimna separata and Mythimna loreyi, provide insights into the biosynthesis and reception of sex pheromones.</title>
        <authorList>
            <person name="Zhao H."/>
        </authorList>
    </citation>
    <scope>NUCLEOTIDE SEQUENCE</scope>
    <source>
        <strain evidence="1">BeijingLab</strain>
    </source>
</reference>
<proteinExistence type="predicted"/>
<gene>
    <name evidence="1" type="ORF">PYW08_007477</name>
</gene>
<evidence type="ECO:0000313" key="2">
    <source>
        <dbReference type="Proteomes" id="UP001231649"/>
    </source>
</evidence>
<name>A0ACC2QBV6_9NEOP</name>
<organism evidence="1 2">
    <name type="scientific">Mythimna loreyi</name>
    <dbReference type="NCBI Taxonomy" id="667449"/>
    <lineage>
        <taxon>Eukaryota</taxon>
        <taxon>Metazoa</taxon>
        <taxon>Ecdysozoa</taxon>
        <taxon>Arthropoda</taxon>
        <taxon>Hexapoda</taxon>
        <taxon>Insecta</taxon>
        <taxon>Pterygota</taxon>
        <taxon>Neoptera</taxon>
        <taxon>Endopterygota</taxon>
        <taxon>Lepidoptera</taxon>
        <taxon>Glossata</taxon>
        <taxon>Ditrysia</taxon>
        <taxon>Noctuoidea</taxon>
        <taxon>Noctuidae</taxon>
        <taxon>Noctuinae</taxon>
        <taxon>Hadenini</taxon>
        <taxon>Mythimna</taxon>
    </lineage>
</organism>
<evidence type="ECO:0000313" key="1">
    <source>
        <dbReference type="EMBL" id="KAJ8713857.1"/>
    </source>
</evidence>
<dbReference type="EMBL" id="CM056796">
    <property type="protein sequence ID" value="KAJ8713857.1"/>
    <property type="molecule type" value="Genomic_DNA"/>
</dbReference>
<protein>
    <submittedName>
        <fullName evidence="1">Uncharacterized protein</fullName>
    </submittedName>
</protein>